<proteinExistence type="predicted"/>
<accession>A0A9Q8Q2F7</accession>
<dbReference type="Gene3D" id="2.60.40.1090">
    <property type="entry name" value="Fimbrial-type adhesion domain"/>
    <property type="match status" value="1"/>
</dbReference>
<dbReference type="InterPro" id="IPR008966">
    <property type="entry name" value="Adhesion_dom_sf"/>
</dbReference>
<feature type="domain" description="Fimbrial-type adhesion" evidence="1">
    <location>
        <begin position="31"/>
        <end position="164"/>
    </location>
</feature>
<dbReference type="Proteomes" id="UP000829116">
    <property type="component" value="Chromosome"/>
</dbReference>
<dbReference type="SUPFAM" id="SSF49401">
    <property type="entry name" value="Bacterial adhesins"/>
    <property type="match status" value="1"/>
</dbReference>
<reference evidence="2" key="1">
    <citation type="submission" date="2022-03" db="EMBL/GenBank/DDBJ databases">
        <title>ESBL-producing Moellerella wisconsensis and Escherichia marmotae isolated from wild game meat.</title>
        <authorList>
            <person name="Biggel M."/>
        </authorList>
    </citation>
    <scope>NUCLEOTIDE SEQUENCE</scope>
    <source>
        <strain evidence="2">W51</strain>
    </source>
</reference>
<dbReference type="GO" id="GO:0009289">
    <property type="term" value="C:pilus"/>
    <property type="evidence" value="ECO:0007669"/>
    <property type="project" value="InterPro"/>
</dbReference>
<protein>
    <recommendedName>
        <fullName evidence="1">Fimbrial-type adhesion domain-containing protein</fullName>
    </recommendedName>
</protein>
<dbReference type="RefSeq" id="WP_241501110.1">
    <property type="nucleotide sequence ID" value="NZ_CAWQWH010000001.1"/>
</dbReference>
<dbReference type="EMBL" id="CP093245">
    <property type="protein sequence ID" value="UNH30463.1"/>
    <property type="molecule type" value="Genomic_DNA"/>
</dbReference>
<dbReference type="InterPro" id="IPR000259">
    <property type="entry name" value="Adhesion_dom_fimbrial"/>
</dbReference>
<organism evidence="2 3">
    <name type="scientific">Moellerella wisconsensis</name>
    <dbReference type="NCBI Taxonomy" id="158849"/>
    <lineage>
        <taxon>Bacteria</taxon>
        <taxon>Pseudomonadati</taxon>
        <taxon>Pseudomonadota</taxon>
        <taxon>Gammaproteobacteria</taxon>
        <taxon>Enterobacterales</taxon>
        <taxon>Morganellaceae</taxon>
        <taxon>Moellerella</taxon>
    </lineage>
</organism>
<dbReference type="AlphaFoldDB" id="A0A9Q8Q2F7"/>
<dbReference type="GeneID" id="79718408"/>
<dbReference type="InterPro" id="IPR036937">
    <property type="entry name" value="Adhesion_dom_fimbrial_sf"/>
</dbReference>
<name>A0A9Q8Q2F7_9GAMM</name>
<evidence type="ECO:0000259" key="1">
    <source>
        <dbReference type="Pfam" id="PF00419"/>
    </source>
</evidence>
<gene>
    <name evidence="2" type="ORF">MNY72_14170</name>
</gene>
<dbReference type="GO" id="GO:0007155">
    <property type="term" value="P:cell adhesion"/>
    <property type="evidence" value="ECO:0007669"/>
    <property type="project" value="InterPro"/>
</dbReference>
<evidence type="ECO:0000313" key="2">
    <source>
        <dbReference type="EMBL" id="UNH30463.1"/>
    </source>
</evidence>
<evidence type="ECO:0000313" key="3">
    <source>
        <dbReference type="Proteomes" id="UP000829116"/>
    </source>
</evidence>
<sequence>MKFRKFIYVILFSNLFLILTVSARDNEVDLKITGNILLPPPCKINQGSNVDVNFRDVLTKSIKGLEQKREINYQIECGYNNNNWDMYLSVNGIKSNFDKNGLKTNIDNLAVKFSLDHEMLELGKKYRINENTLGTLWAILIKKKNSELPSGYFFATGTLLVEYK</sequence>
<dbReference type="Pfam" id="PF00419">
    <property type="entry name" value="Fimbrial"/>
    <property type="match status" value="1"/>
</dbReference>